<dbReference type="GO" id="GO:0016020">
    <property type="term" value="C:membrane"/>
    <property type="evidence" value="ECO:0007669"/>
    <property type="project" value="UniProtKB-SubCell"/>
</dbReference>
<feature type="transmembrane region" description="Helical" evidence="8">
    <location>
        <begin position="108"/>
        <end position="130"/>
    </location>
</feature>
<reference evidence="10" key="2">
    <citation type="submission" date="2023-01" db="EMBL/GenBank/DDBJ databases">
        <authorList>
            <person name="Petersen C."/>
        </authorList>
    </citation>
    <scope>NUCLEOTIDE SEQUENCE</scope>
    <source>
        <strain evidence="10">IBT 17514</strain>
    </source>
</reference>
<dbReference type="PRINTS" id="PR00171">
    <property type="entry name" value="SUGRTRNSPORT"/>
</dbReference>
<comment type="subcellular location">
    <subcellularLocation>
        <location evidence="1">Membrane</location>
        <topology evidence="1">Multi-pass membrane protein</topology>
    </subcellularLocation>
</comment>
<dbReference type="AlphaFoldDB" id="A0AAD6MY31"/>
<keyword evidence="4 8" id="KW-0812">Transmembrane</keyword>
<dbReference type="PANTHER" id="PTHR48022">
    <property type="entry name" value="PLASTIDIC GLUCOSE TRANSPORTER 4"/>
    <property type="match status" value="1"/>
</dbReference>
<keyword evidence="11" id="KW-1185">Reference proteome</keyword>
<sequence length="538" mass="59429">MATEIDTSLARKLYYALPPAIAGFAYGWENASMSGILTMTQFLDYFHTPSAFRQGVMTAALLAGEFGGSLMIGFLISDRFGRRITILVCVLIYLIGQAIIVASQNQAMFIAGRVVNGLGAGGLFQTISLYTAEITPPQIRGMMTSMMSLGIAMGLLIAYWIQYGANNIQGTAAWRMCYALQLVPGAVVGAIMLFRPESPRWLFRHDRADEALQVLAKLHAKGDQNAPVVQSEFEEIRVVIEYERGTPAPSYLALLTSKQYRRRTALAMGLQFMQQITGVNIILYYAAKVFAQTGRTGTQAALLSNGIESALFLVASFSLTMLMDVYGRRKPLIIGPVLMGICMIIVASMLLGYGSPYFDSATQELKFDFVDKSASSAAVAFMFLYMVTFGASMASLPWTYQNEVFPINARGRGTALSTSVNWFVNFWLGLYMPTALNKGSYIVYYTFGGINIVISFVVYFFFPETSRRTLEELDLLFTPNRRRLVFLDKEACQKGSLLKHGLEDGASAAKDLETALVMGAVDRAEREKQVALHDEYVE</sequence>
<keyword evidence="5 8" id="KW-1133">Transmembrane helix</keyword>
<dbReference type="SUPFAM" id="SSF103473">
    <property type="entry name" value="MFS general substrate transporter"/>
    <property type="match status" value="1"/>
</dbReference>
<evidence type="ECO:0000256" key="2">
    <source>
        <dbReference type="ARBA" id="ARBA00010992"/>
    </source>
</evidence>
<evidence type="ECO:0000256" key="6">
    <source>
        <dbReference type="ARBA" id="ARBA00023136"/>
    </source>
</evidence>
<comment type="caution">
    <text evidence="10">The sequence shown here is derived from an EMBL/GenBank/DDBJ whole genome shotgun (WGS) entry which is preliminary data.</text>
</comment>
<proteinExistence type="inferred from homology"/>
<dbReference type="PANTHER" id="PTHR48022:SF2">
    <property type="entry name" value="PLASTIDIC GLUCOSE TRANSPORTER 4"/>
    <property type="match status" value="1"/>
</dbReference>
<dbReference type="FunFam" id="1.20.1250.20:FF:000134">
    <property type="entry name" value="MFS sugar transporter protein"/>
    <property type="match status" value="1"/>
</dbReference>
<feature type="transmembrane region" description="Helical" evidence="8">
    <location>
        <begin position="374"/>
        <end position="394"/>
    </location>
</feature>
<evidence type="ECO:0000259" key="9">
    <source>
        <dbReference type="PROSITE" id="PS50850"/>
    </source>
</evidence>
<feature type="transmembrane region" description="Helical" evidence="8">
    <location>
        <begin position="442"/>
        <end position="462"/>
    </location>
</feature>
<dbReference type="InterPro" id="IPR036259">
    <property type="entry name" value="MFS_trans_sf"/>
</dbReference>
<dbReference type="PROSITE" id="PS50850">
    <property type="entry name" value="MFS"/>
    <property type="match status" value="1"/>
</dbReference>
<accession>A0AAD6MY31</accession>
<feature type="transmembrane region" description="Helical" evidence="8">
    <location>
        <begin position="142"/>
        <end position="161"/>
    </location>
</feature>
<feature type="transmembrane region" description="Helical" evidence="8">
    <location>
        <begin position="415"/>
        <end position="436"/>
    </location>
</feature>
<evidence type="ECO:0000256" key="5">
    <source>
        <dbReference type="ARBA" id="ARBA00022989"/>
    </source>
</evidence>
<reference evidence="10" key="1">
    <citation type="journal article" date="2023" name="IMA Fungus">
        <title>Comparative genomic study of the Penicillium genus elucidates a diverse pangenome and 15 lateral gene transfer events.</title>
        <authorList>
            <person name="Petersen C."/>
            <person name="Sorensen T."/>
            <person name="Nielsen M.R."/>
            <person name="Sondergaard T.E."/>
            <person name="Sorensen J.L."/>
            <person name="Fitzpatrick D.A."/>
            <person name="Frisvad J.C."/>
            <person name="Nielsen K.L."/>
        </authorList>
    </citation>
    <scope>NUCLEOTIDE SEQUENCE</scope>
    <source>
        <strain evidence="10">IBT 17514</strain>
    </source>
</reference>
<name>A0AAD6MY31_9EURO</name>
<gene>
    <name evidence="10" type="ORF">N7493_003877</name>
</gene>
<evidence type="ECO:0000313" key="11">
    <source>
        <dbReference type="Proteomes" id="UP001215712"/>
    </source>
</evidence>
<dbReference type="EMBL" id="JAQJAN010000004">
    <property type="protein sequence ID" value="KAJ5732396.1"/>
    <property type="molecule type" value="Genomic_DNA"/>
</dbReference>
<dbReference type="InterPro" id="IPR003663">
    <property type="entry name" value="Sugar/inositol_transpt"/>
</dbReference>
<feature type="transmembrane region" description="Helical" evidence="8">
    <location>
        <begin position="84"/>
        <end position="102"/>
    </location>
</feature>
<dbReference type="InterPro" id="IPR005828">
    <property type="entry name" value="MFS_sugar_transport-like"/>
</dbReference>
<evidence type="ECO:0000313" key="10">
    <source>
        <dbReference type="EMBL" id="KAJ5732396.1"/>
    </source>
</evidence>
<dbReference type="GO" id="GO:0005351">
    <property type="term" value="F:carbohydrate:proton symporter activity"/>
    <property type="evidence" value="ECO:0007669"/>
    <property type="project" value="TreeGrafter"/>
</dbReference>
<dbReference type="NCBIfam" id="TIGR00879">
    <property type="entry name" value="SP"/>
    <property type="match status" value="1"/>
</dbReference>
<evidence type="ECO:0000256" key="7">
    <source>
        <dbReference type="RuleBase" id="RU003346"/>
    </source>
</evidence>
<dbReference type="Proteomes" id="UP001215712">
    <property type="component" value="Unassembled WGS sequence"/>
</dbReference>
<feature type="transmembrane region" description="Helical" evidence="8">
    <location>
        <begin position="333"/>
        <end position="354"/>
    </location>
</feature>
<dbReference type="InterPro" id="IPR005829">
    <property type="entry name" value="Sugar_transporter_CS"/>
</dbReference>
<feature type="transmembrane region" description="Helical" evidence="8">
    <location>
        <begin position="56"/>
        <end position="77"/>
    </location>
</feature>
<feature type="transmembrane region" description="Helical" evidence="8">
    <location>
        <begin position="265"/>
        <end position="287"/>
    </location>
</feature>
<evidence type="ECO:0000256" key="8">
    <source>
        <dbReference type="SAM" id="Phobius"/>
    </source>
</evidence>
<protein>
    <recommendedName>
        <fullName evidence="9">Major facilitator superfamily (MFS) profile domain-containing protein</fullName>
    </recommendedName>
</protein>
<feature type="transmembrane region" description="Helical" evidence="8">
    <location>
        <begin position="307"/>
        <end position="326"/>
    </location>
</feature>
<organism evidence="10 11">
    <name type="scientific">Penicillium malachiteum</name>
    <dbReference type="NCBI Taxonomy" id="1324776"/>
    <lineage>
        <taxon>Eukaryota</taxon>
        <taxon>Fungi</taxon>
        <taxon>Dikarya</taxon>
        <taxon>Ascomycota</taxon>
        <taxon>Pezizomycotina</taxon>
        <taxon>Eurotiomycetes</taxon>
        <taxon>Eurotiomycetidae</taxon>
        <taxon>Eurotiales</taxon>
        <taxon>Aspergillaceae</taxon>
        <taxon>Penicillium</taxon>
    </lineage>
</organism>
<feature type="transmembrane region" description="Helical" evidence="8">
    <location>
        <begin position="173"/>
        <end position="194"/>
    </location>
</feature>
<dbReference type="InterPro" id="IPR020846">
    <property type="entry name" value="MFS_dom"/>
</dbReference>
<comment type="similarity">
    <text evidence="2 7">Belongs to the major facilitator superfamily. Sugar transporter (TC 2.A.1.1) family.</text>
</comment>
<dbReference type="Pfam" id="PF00083">
    <property type="entry name" value="Sugar_tr"/>
    <property type="match status" value="1"/>
</dbReference>
<evidence type="ECO:0000256" key="1">
    <source>
        <dbReference type="ARBA" id="ARBA00004141"/>
    </source>
</evidence>
<feature type="domain" description="Major facilitator superfamily (MFS) profile" evidence="9">
    <location>
        <begin position="15"/>
        <end position="466"/>
    </location>
</feature>
<evidence type="ECO:0000256" key="4">
    <source>
        <dbReference type="ARBA" id="ARBA00022692"/>
    </source>
</evidence>
<keyword evidence="6 8" id="KW-0472">Membrane</keyword>
<evidence type="ECO:0000256" key="3">
    <source>
        <dbReference type="ARBA" id="ARBA00022448"/>
    </source>
</evidence>
<keyword evidence="3 7" id="KW-0813">Transport</keyword>
<dbReference type="InterPro" id="IPR050360">
    <property type="entry name" value="MFS_Sugar_Transporters"/>
</dbReference>
<dbReference type="Gene3D" id="1.20.1250.20">
    <property type="entry name" value="MFS general substrate transporter like domains"/>
    <property type="match status" value="1"/>
</dbReference>
<dbReference type="PROSITE" id="PS00217">
    <property type="entry name" value="SUGAR_TRANSPORT_2"/>
    <property type="match status" value="1"/>
</dbReference>